<keyword evidence="2" id="KW-1185">Reference proteome</keyword>
<reference evidence="1 2" key="1">
    <citation type="submission" date="2011-05" db="EMBL/GenBank/DDBJ databases">
        <authorList>
            <person name="Muzny D."/>
            <person name="Qin X."/>
            <person name="Deng J."/>
            <person name="Jiang H."/>
            <person name="Liu Y."/>
            <person name="Qu J."/>
            <person name="Song X.-Z."/>
            <person name="Zhang L."/>
            <person name="Thornton R."/>
            <person name="Coyle M."/>
            <person name="Francisco L."/>
            <person name="Jackson L."/>
            <person name="Javaid M."/>
            <person name="Korchina V."/>
            <person name="Kovar C."/>
            <person name="Mata R."/>
            <person name="Mathew T."/>
            <person name="Ngo R."/>
            <person name="Nguyen L."/>
            <person name="Nguyen N."/>
            <person name="Okwuonu G."/>
            <person name="Ongeri F."/>
            <person name="Pham C."/>
            <person name="Simmons D."/>
            <person name="Wilczek-Boney K."/>
            <person name="Hale W."/>
            <person name="Jakkamsetti A."/>
            <person name="Pham P."/>
            <person name="Ruth R."/>
            <person name="San Lucas F."/>
            <person name="Warren J."/>
            <person name="Zhang J."/>
            <person name="Zhao Z."/>
            <person name="Zhou C."/>
            <person name="Zhu D."/>
            <person name="Lee S."/>
            <person name="Bess C."/>
            <person name="Blankenburg K."/>
            <person name="Forbes L."/>
            <person name="Fu Q."/>
            <person name="Gubbala S."/>
            <person name="Hirani K."/>
            <person name="Jayaseelan J.C."/>
            <person name="Lara F."/>
            <person name="Munidasa M."/>
            <person name="Palculict T."/>
            <person name="Patil S."/>
            <person name="Pu L.-L."/>
            <person name="Saada N."/>
            <person name="Tang L."/>
            <person name="Weissenberger G."/>
            <person name="Zhu Y."/>
            <person name="Hemphill L."/>
            <person name="Shang Y."/>
            <person name="Youmans B."/>
            <person name="Ayvaz T."/>
            <person name="Ross M."/>
            <person name="Santibanez J."/>
            <person name="Aqrawi P."/>
            <person name="Gross S."/>
            <person name="Joshi V."/>
            <person name="Fowler G."/>
            <person name="Nazareth L."/>
            <person name="Reid J."/>
            <person name="Worley K."/>
            <person name="Petrosino J."/>
            <person name="Highlander S."/>
            <person name="Gibbs R."/>
        </authorList>
    </citation>
    <scope>NUCLEOTIDE SEQUENCE [LARGE SCALE GENOMIC DNA]</scope>
    <source>
        <strain evidence="1 2">871</strain>
    </source>
</reference>
<evidence type="ECO:0000313" key="2">
    <source>
        <dbReference type="Proteomes" id="UP000003019"/>
    </source>
</evidence>
<dbReference type="HOGENOM" id="CLU_3236528_0_0_4"/>
<proteinExistence type="predicted"/>
<evidence type="ECO:0000313" key="1">
    <source>
        <dbReference type="EMBL" id="EGY52429.1"/>
    </source>
</evidence>
<dbReference type="EMBL" id="AGAY01000050">
    <property type="protein sequence ID" value="EGY52429.1"/>
    <property type="molecule type" value="Genomic_DNA"/>
</dbReference>
<dbReference type="AlphaFoldDB" id="G4CIF8"/>
<name>G4CIF8_9NEIS</name>
<dbReference type="Proteomes" id="UP000003019">
    <property type="component" value="Unassembled WGS sequence"/>
</dbReference>
<sequence>MYGSINLLLFCQLQAVCPSSLACLQKEKGYLKAKFLHETLLFR</sequence>
<accession>G4CIF8</accession>
<organism evidence="1 2">
    <name type="scientific">Neisseria shayeganii 871</name>
    <dbReference type="NCBI Taxonomy" id="1032488"/>
    <lineage>
        <taxon>Bacteria</taxon>
        <taxon>Pseudomonadati</taxon>
        <taxon>Pseudomonadota</taxon>
        <taxon>Betaproteobacteria</taxon>
        <taxon>Neisseriales</taxon>
        <taxon>Neisseriaceae</taxon>
        <taxon>Neisseria</taxon>
    </lineage>
</organism>
<protein>
    <submittedName>
        <fullName evidence="1">Uncharacterized protein</fullName>
    </submittedName>
</protein>
<comment type="caution">
    <text evidence="1">The sequence shown here is derived from an EMBL/GenBank/DDBJ whole genome shotgun (WGS) entry which is preliminary data.</text>
</comment>
<gene>
    <name evidence="1" type="ORF">HMPREF9371_1418</name>
</gene>
<dbReference type="PATRIC" id="fig|1032488.3.peg.1340"/>